<accession>A0A8T0WA86</accession>
<evidence type="ECO:0000256" key="1">
    <source>
        <dbReference type="SAM" id="MobiDB-lite"/>
    </source>
</evidence>
<name>A0A8T0WA86_PANVG</name>
<feature type="region of interest" description="Disordered" evidence="1">
    <location>
        <begin position="47"/>
        <end position="86"/>
    </location>
</feature>
<evidence type="ECO:0000259" key="2">
    <source>
        <dbReference type="Pfam" id="PF13873"/>
    </source>
</evidence>
<evidence type="ECO:0000313" key="4">
    <source>
        <dbReference type="Proteomes" id="UP000823388"/>
    </source>
</evidence>
<gene>
    <name evidence="3" type="ORF">PVAP13_2KG200600</name>
</gene>
<comment type="caution">
    <text evidence="3">The sequence shown here is derived from an EMBL/GenBank/DDBJ whole genome shotgun (WGS) entry which is preliminary data.</text>
</comment>
<dbReference type="Pfam" id="PF13873">
    <property type="entry name" value="Myb_DNA-bind_5"/>
    <property type="match status" value="1"/>
</dbReference>
<dbReference type="Proteomes" id="UP000823388">
    <property type="component" value="Chromosome 2K"/>
</dbReference>
<dbReference type="InterPro" id="IPR028002">
    <property type="entry name" value="Myb_DNA-bind_5"/>
</dbReference>
<dbReference type="AlphaFoldDB" id="A0A8T0WA86"/>
<dbReference type="PANTHER" id="PTHR45125">
    <property type="entry name" value="F21J9.4-RELATED"/>
    <property type="match status" value="1"/>
</dbReference>
<dbReference type="EMBL" id="CM029039">
    <property type="protein sequence ID" value="KAG2642826.1"/>
    <property type="molecule type" value="Genomic_DNA"/>
</dbReference>
<protein>
    <recommendedName>
        <fullName evidence="2">Myb/SANT-like DNA-binding domain-containing protein</fullName>
    </recommendedName>
</protein>
<proteinExistence type="predicted"/>
<reference evidence="3" key="1">
    <citation type="submission" date="2020-05" db="EMBL/GenBank/DDBJ databases">
        <title>WGS assembly of Panicum virgatum.</title>
        <authorList>
            <person name="Lovell J.T."/>
            <person name="Jenkins J."/>
            <person name="Shu S."/>
            <person name="Juenger T.E."/>
            <person name="Schmutz J."/>
        </authorList>
    </citation>
    <scope>NUCLEOTIDE SEQUENCE</scope>
    <source>
        <strain evidence="3">AP13</strain>
    </source>
</reference>
<dbReference type="PANTHER" id="PTHR45125:SF3">
    <property type="entry name" value="NO-APICAL-MERISTEM-ASSOCIATED CARBOXY-TERMINAL DOMAIN PROTEIN"/>
    <property type="match status" value="1"/>
</dbReference>
<organism evidence="3 4">
    <name type="scientific">Panicum virgatum</name>
    <name type="common">Blackwell switchgrass</name>
    <dbReference type="NCBI Taxonomy" id="38727"/>
    <lineage>
        <taxon>Eukaryota</taxon>
        <taxon>Viridiplantae</taxon>
        <taxon>Streptophyta</taxon>
        <taxon>Embryophyta</taxon>
        <taxon>Tracheophyta</taxon>
        <taxon>Spermatophyta</taxon>
        <taxon>Magnoliopsida</taxon>
        <taxon>Liliopsida</taxon>
        <taxon>Poales</taxon>
        <taxon>Poaceae</taxon>
        <taxon>PACMAD clade</taxon>
        <taxon>Panicoideae</taxon>
        <taxon>Panicodae</taxon>
        <taxon>Paniceae</taxon>
        <taxon>Panicinae</taxon>
        <taxon>Panicum</taxon>
        <taxon>Panicum sect. Hiantes</taxon>
    </lineage>
</organism>
<feature type="domain" description="Myb/SANT-like DNA-binding" evidence="2">
    <location>
        <begin position="123"/>
        <end position="166"/>
    </location>
</feature>
<sequence length="209" mass="23648">MDPNQSNDGNIPPYPAAWNPYMYGYQAPPSWFPQGLQQVPPHVTMVQPGSSGQQLYPPAENADPSLQSVEVHEEESQLSPKHIGKRKSTKKCVSRIKLGNFNPEEDGYLVKSWLEISCDPITSTGQKRERLWERILHRYNLKRGSNPERNVRSLQSRWDVIKTEVGKFASFFADSVRENPSGMSDSDKTTHAATNFASILGHNFAYMHC</sequence>
<keyword evidence="4" id="KW-1185">Reference proteome</keyword>
<evidence type="ECO:0000313" key="3">
    <source>
        <dbReference type="EMBL" id="KAG2642826.1"/>
    </source>
</evidence>